<evidence type="ECO:0000313" key="7">
    <source>
        <dbReference type="EMBL" id="QNM11398.1"/>
    </source>
</evidence>
<dbReference type="AlphaFoldDB" id="A0A7G9GKR6"/>
<organism evidence="7 8">
    <name type="scientific">[Eubacterium] hominis</name>
    <dbReference type="NCBI Taxonomy" id="2764325"/>
    <lineage>
        <taxon>Bacteria</taxon>
        <taxon>Bacillati</taxon>
        <taxon>Bacillota</taxon>
        <taxon>Erysipelotrichia</taxon>
        <taxon>Erysipelotrichales</taxon>
        <taxon>Erysipelotrichaceae</taxon>
        <taxon>Amedibacillus</taxon>
    </lineage>
</organism>
<feature type="domain" description="ABC-2 type transporter transmembrane" evidence="6">
    <location>
        <begin position="4"/>
        <end position="192"/>
    </location>
</feature>
<evidence type="ECO:0000256" key="5">
    <source>
        <dbReference type="SAM" id="Phobius"/>
    </source>
</evidence>
<sequence length="266" mass="30663">MIKQTKTLLSTRFHEMINVKQYKFVVLAFLMISLMSFVLKEDIFKTYSATRSGIFTLVCASIWLGIFNSIQTICSCRQRIIDDFLNEMRVGSFVLSELIFQIFICFIQTLIVMIVFTFTFSYNKEGIITKSIIEYFIMIFLIIYSSDILGLILSSFVKSSVTAMELMPFVLVIQMILPGTLFELKGILEKFSFFTISKWGMDALGSIANLEKLASNETINIKYNTTECFIHTQEHFVEIVCVFLLFITISVFMTYIGVWKIKKNGL</sequence>
<keyword evidence="8" id="KW-1185">Reference proteome</keyword>
<feature type="transmembrane region" description="Helical" evidence="5">
    <location>
        <begin position="236"/>
        <end position="258"/>
    </location>
</feature>
<keyword evidence="4 5" id="KW-0472">Membrane</keyword>
<evidence type="ECO:0000256" key="3">
    <source>
        <dbReference type="ARBA" id="ARBA00022989"/>
    </source>
</evidence>
<dbReference type="Pfam" id="PF01061">
    <property type="entry name" value="ABC2_membrane"/>
    <property type="match status" value="1"/>
</dbReference>
<dbReference type="KEGG" id="ehn:H9Q80_14225"/>
<evidence type="ECO:0000256" key="4">
    <source>
        <dbReference type="ARBA" id="ARBA00023136"/>
    </source>
</evidence>
<keyword evidence="2 5" id="KW-0812">Transmembrane</keyword>
<dbReference type="GO" id="GO:0016020">
    <property type="term" value="C:membrane"/>
    <property type="evidence" value="ECO:0007669"/>
    <property type="project" value="UniProtKB-SubCell"/>
</dbReference>
<dbReference type="GO" id="GO:0140359">
    <property type="term" value="F:ABC-type transporter activity"/>
    <property type="evidence" value="ECO:0007669"/>
    <property type="project" value="InterPro"/>
</dbReference>
<name>A0A7G9GKR6_9FIRM</name>
<reference evidence="7 8" key="1">
    <citation type="submission" date="2020-08" db="EMBL/GenBank/DDBJ databases">
        <authorList>
            <person name="Liu C."/>
            <person name="Sun Q."/>
        </authorList>
    </citation>
    <scope>NUCLEOTIDE SEQUENCE [LARGE SCALE GENOMIC DNA]</scope>
    <source>
        <strain evidence="7 8">NSJ-61</strain>
    </source>
</reference>
<proteinExistence type="predicted"/>
<evidence type="ECO:0000256" key="1">
    <source>
        <dbReference type="ARBA" id="ARBA00004141"/>
    </source>
</evidence>
<accession>A0A7G9GKR6</accession>
<evidence type="ECO:0000313" key="8">
    <source>
        <dbReference type="Proteomes" id="UP000515856"/>
    </source>
</evidence>
<feature type="transmembrane region" description="Helical" evidence="5">
    <location>
        <begin position="51"/>
        <end position="70"/>
    </location>
</feature>
<dbReference type="RefSeq" id="WP_117451923.1">
    <property type="nucleotide sequence ID" value="NZ_CP060636.1"/>
</dbReference>
<dbReference type="Proteomes" id="UP000515856">
    <property type="component" value="Chromosome"/>
</dbReference>
<feature type="transmembrane region" description="Helical" evidence="5">
    <location>
        <begin position="21"/>
        <end position="39"/>
    </location>
</feature>
<evidence type="ECO:0000259" key="6">
    <source>
        <dbReference type="Pfam" id="PF01061"/>
    </source>
</evidence>
<keyword evidence="3 5" id="KW-1133">Transmembrane helix</keyword>
<dbReference type="EMBL" id="CP060636">
    <property type="protein sequence ID" value="QNM11398.1"/>
    <property type="molecule type" value="Genomic_DNA"/>
</dbReference>
<feature type="transmembrane region" description="Helical" evidence="5">
    <location>
        <begin position="98"/>
        <end position="120"/>
    </location>
</feature>
<evidence type="ECO:0000256" key="2">
    <source>
        <dbReference type="ARBA" id="ARBA00022692"/>
    </source>
</evidence>
<dbReference type="InterPro" id="IPR013525">
    <property type="entry name" value="ABC2_TM"/>
</dbReference>
<feature type="transmembrane region" description="Helical" evidence="5">
    <location>
        <begin position="132"/>
        <end position="154"/>
    </location>
</feature>
<comment type="subcellular location">
    <subcellularLocation>
        <location evidence="1">Membrane</location>
        <topology evidence="1">Multi-pass membrane protein</topology>
    </subcellularLocation>
</comment>
<gene>
    <name evidence="7" type="ORF">H9Q80_14225</name>
</gene>
<protein>
    <submittedName>
        <fullName evidence="7">ABC transporter permease</fullName>
    </submittedName>
</protein>